<organism evidence="6 7">
    <name type="scientific">Thlaspi arvense</name>
    <name type="common">Field penny-cress</name>
    <dbReference type="NCBI Taxonomy" id="13288"/>
    <lineage>
        <taxon>Eukaryota</taxon>
        <taxon>Viridiplantae</taxon>
        <taxon>Streptophyta</taxon>
        <taxon>Embryophyta</taxon>
        <taxon>Tracheophyta</taxon>
        <taxon>Spermatophyta</taxon>
        <taxon>Magnoliopsida</taxon>
        <taxon>eudicotyledons</taxon>
        <taxon>Gunneridae</taxon>
        <taxon>Pentapetalae</taxon>
        <taxon>rosids</taxon>
        <taxon>malvids</taxon>
        <taxon>Brassicales</taxon>
        <taxon>Brassicaceae</taxon>
        <taxon>Thlaspideae</taxon>
        <taxon>Thlaspi</taxon>
    </lineage>
</organism>
<dbReference type="InterPro" id="IPR044788">
    <property type="entry name" value="X8_dom_prot"/>
</dbReference>
<evidence type="ECO:0000256" key="1">
    <source>
        <dbReference type="ARBA" id="ARBA00004609"/>
    </source>
</evidence>
<evidence type="ECO:0000313" key="7">
    <source>
        <dbReference type="Proteomes" id="UP000836841"/>
    </source>
</evidence>
<proteinExistence type="predicted"/>
<dbReference type="GO" id="GO:0009506">
    <property type="term" value="C:plasmodesma"/>
    <property type="evidence" value="ECO:0007669"/>
    <property type="project" value="UniProtKB-ARBA"/>
</dbReference>
<dbReference type="Pfam" id="PF07983">
    <property type="entry name" value="X8"/>
    <property type="match status" value="1"/>
</dbReference>
<feature type="non-terminal residue" evidence="6">
    <location>
        <position position="136"/>
    </location>
</feature>
<keyword evidence="4" id="KW-0449">Lipoprotein</keyword>
<accession>A0AAU9R8A0</accession>
<name>A0AAU9R8A0_THLAR</name>
<protein>
    <recommendedName>
        <fullName evidence="5">X8 domain-containing protein</fullName>
    </recommendedName>
</protein>
<dbReference type="Proteomes" id="UP000836841">
    <property type="component" value="Chromosome 1"/>
</dbReference>
<evidence type="ECO:0000256" key="4">
    <source>
        <dbReference type="ARBA" id="ARBA00023288"/>
    </source>
</evidence>
<dbReference type="AlphaFoldDB" id="A0AAU9R8A0"/>
<evidence type="ECO:0000313" key="6">
    <source>
        <dbReference type="EMBL" id="CAH2035903.1"/>
    </source>
</evidence>
<dbReference type="EMBL" id="OU466857">
    <property type="protein sequence ID" value="CAH2035903.1"/>
    <property type="molecule type" value="Genomic_DNA"/>
</dbReference>
<dbReference type="InterPro" id="IPR012946">
    <property type="entry name" value="X8"/>
</dbReference>
<dbReference type="PANTHER" id="PTHR31044:SF111">
    <property type="entry name" value="CARBOHYDRATE-BINDING X8 DOMAIN SUPERFAMILY PROTEIN"/>
    <property type="match status" value="1"/>
</dbReference>
<keyword evidence="7" id="KW-1185">Reference proteome</keyword>
<evidence type="ECO:0000259" key="5">
    <source>
        <dbReference type="SMART" id="SM00768"/>
    </source>
</evidence>
<reference evidence="6 7" key="1">
    <citation type="submission" date="2022-03" db="EMBL/GenBank/DDBJ databases">
        <authorList>
            <person name="Nunn A."/>
            <person name="Chopra R."/>
            <person name="Nunn A."/>
            <person name="Contreras Garrido A."/>
        </authorList>
    </citation>
    <scope>NUCLEOTIDE SEQUENCE [LARGE SCALE GENOMIC DNA]</scope>
</reference>
<dbReference type="GO" id="GO:0005886">
    <property type="term" value="C:plasma membrane"/>
    <property type="evidence" value="ECO:0007669"/>
    <property type="project" value="UniProtKB-SubCell"/>
</dbReference>
<keyword evidence="2" id="KW-0325">Glycoprotein</keyword>
<dbReference type="PANTHER" id="PTHR31044">
    <property type="entry name" value="BETA-1,3 GLUCANASE"/>
    <property type="match status" value="1"/>
</dbReference>
<evidence type="ECO:0000256" key="3">
    <source>
        <dbReference type="ARBA" id="ARBA00022729"/>
    </source>
</evidence>
<dbReference type="SMART" id="SM00768">
    <property type="entry name" value="X8"/>
    <property type="match status" value="1"/>
</dbReference>
<keyword evidence="2" id="KW-0472">Membrane</keyword>
<dbReference type="GO" id="GO:0098552">
    <property type="term" value="C:side of membrane"/>
    <property type="evidence" value="ECO:0007669"/>
    <property type="project" value="UniProtKB-KW"/>
</dbReference>
<gene>
    <name evidence="6" type="ORF">TAV2_LOCUS2090</name>
</gene>
<comment type="subcellular location">
    <subcellularLocation>
        <location evidence="1">Cell membrane</location>
        <topology evidence="1">Lipid-anchor</topology>
        <topology evidence="1">GPI-anchor</topology>
    </subcellularLocation>
</comment>
<feature type="domain" description="X8" evidence="5">
    <location>
        <begin position="51"/>
        <end position="133"/>
    </location>
</feature>
<evidence type="ECO:0000256" key="2">
    <source>
        <dbReference type="ARBA" id="ARBA00022622"/>
    </source>
</evidence>
<sequence length="136" mass="15400">CISKQGYRRVVRHKTKSNMAKAHICLCFIIFLYLSREGSFASINNTESQGSWCVAKPAVENEKLFENIYLACAIIDCAIIYGGPCYLPDDLHNRASVAMNLYYQTQGRHFYDCDFEGSAIIAVTDPSYGDCKYEVR</sequence>
<dbReference type="Gene3D" id="1.20.58.1040">
    <property type="match status" value="1"/>
</dbReference>
<keyword evidence="3" id="KW-0732">Signal</keyword>
<keyword evidence="2" id="KW-0336">GPI-anchor</keyword>